<gene>
    <name evidence="1" type="ORF">GDH07_26180</name>
</gene>
<reference evidence="1 2" key="1">
    <citation type="submission" date="2019-10" db="EMBL/GenBank/DDBJ databases">
        <title>Pseudomonas dajingensis sp. nov., isolated from the profound head ulcers of farmed Murray cod (Maccullochella peelii peelii).</title>
        <authorList>
            <person name="Liu Y."/>
        </authorList>
    </citation>
    <scope>NUCLEOTIDE SEQUENCE [LARGE SCALE GENOMIC DNA]</scope>
    <source>
        <strain evidence="1 2">MC042</strain>
    </source>
</reference>
<dbReference type="RefSeq" id="WP_152899360.1">
    <property type="nucleotide sequence ID" value="NZ_WHUV01000005.1"/>
</dbReference>
<protein>
    <submittedName>
        <fullName evidence="1">Uncharacterized protein</fullName>
    </submittedName>
</protein>
<dbReference type="AlphaFoldDB" id="A0A7X1PQZ2"/>
<organism evidence="1 2">
    <name type="scientific">Pseudomonas piscis</name>
    <dbReference type="NCBI Taxonomy" id="2614538"/>
    <lineage>
        <taxon>Bacteria</taxon>
        <taxon>Pseudomonadati</taxon>
        <taxon>Pseudomonadota</taxon>
        <taxon>Gammaproteobacteria</taxon>
        <taxon>Pseudomonadales</taxon>
        <taxon>Pseudomonadaceae</taxon>
        <taxon>Pseudomonas</taxon>
    </lineage>
</organism>
<proteinExistence type="predicted"/>
<sequence length="80" mass="8977">MTDQLCLVFVPALVAVLLNAETTKGTPLTEAEVLEIRHSAACIAVPVEVALSMENERGYRDLVAEDCWAQWQQYRRESRA</sequence>
<comment type="caution">
    <text evidence="1">The sequence shown here is derived from an EMBL/GenBank/DDBJ whole genome shotgun (WGS) entry which is preliminary data.</text>
</comment>
<name>A0A7X1PQZ2_9PSED</name>
<accession>A0A7X1PQZ2</accession>
<evidence type="ECO:0000313" key="2">
    <source>
        <dbReference type="Proteomes" id="UP000486534"/>
    </source>
</evidence>
<evidence type="ECO:0000313" key="1">
    <source>
        <dbReference type="EMBL" id="MQA56814.1"/>
    </source>
</evidence>
<dbReference type="EMBL" id="WHUV01000005">
    <property type="protein sequence ID" value="MQA56814.1"/>
    <property type="molecule type" value="Genomic_DNA"/>
</dbReference>
<dbReference type="Proteomes" id="UP000486534">
    <property type="component" value="Unassembled WGS sequence"/>
</dbReference>